<keyword evidence="1" id="KW-0732">Signal</keyword>
<sequence>MKSYFSVLTIAAIVMSVVCHRESGGSLCVRSVFDATTRAIQAGRYCNAASIKAAKATDYCDCLSKREVNVSRRCLDCTQGEADWQACDDALAYLRGLASTECTSSKWYKSPEPQAE</sequence>
<organism evidence="2 3">
    <name type="scientific">Basidiobolus ranarum</name>
    <dbReference type="NCBI Taxonomy" id="34480"/>
    <lineage>
        <taxon>Eukaryota</taxon>
        <taxon>Fungi</taxon>
        <taxon>Fungi incertae sedis</taxon>
        <taxon>Zoopagomycota</taxon>
        <taxon>Entomophthoromycotina</taxon>
        <taxon>Basidiobolomycetes</taxon>
        <taxon>Basidiobolales</taxon>
        <taxon>Basidiobolaceae</taxon>
        <taxon>Basidiobolus</taxon>
    </lineage>
</organism>
<dbReference type="Proteomes" id="UP001479436">
    <property type="component" value="Unassembled WGS sequence"/>
</dbReference>
<dbReference type="EMBL" id="JASJQH010009584">
    <property type="protein sequence ID" value="KAK9679065.1"/>
    <property type="molecule type" value="Genomic_DNA"/>
</dbReference>
<feature type="chain" id="PRO_5045162773" evidence="1">
    <location>
        <begin position="20"/>
        <end position="116"/>
    </location>
</feature>
<accession>A0ABR2VMU7</accession>
<protein>
    <submittedName>
        <fullName evidence="2">Uncharacterized protein</fullName>
    </submittedName>
</protein>
<evidence type="ECO:0000313" key="2">
    <source>
        <dbReference type="EMBL" id="KAK9679065.1"/>
    </source>
</evidence>
<proteinExistence type="predicted"/>
<evidence type="ECO:0000313" key="3">
    <source>
        <dbReference type="Proteomes" id="UP001479436"/>
    </source>
</evidence>
<evidence type="ECO:0000256" key="1">
    <source>
        <dbReference type="SAM" id="SignalP"/>
    </source>
</evidence>
<reference evidence="2 3" key="1">
    <citation type="submission" date="2023-04" db="EMBL/GenBank/DDBJ databases">
        <title>Genome of Basidiobolus ranarum AG-B5.</title>
        <authorList>
            <person name="Stajich J.E."/>
            <person name="Carter-House D."/>
            <person name="Gryganskyi A."/>
        </authorList>
    </citation>
    <scope>NUCLEOTIDE SEQUENCE [LARGE SCALE GENOMIC DNA]</scope>
    <source>
        <strain evidence="2 3">AG-B5</strain>
    </source>
</reference>
<name>A0ABR2VMU7_9FUNG</name>
<feature type="signal peptide" evidence="1">
    <location>
        <begin position="1"/>
        <end position="19"/>
    </location>
</feature>
<gene>
    <name evidence="2" type="ORF">K7432_016437</name>
</gene>
<comment type="caution">
    <text evidence="2">The sequence shown here is derived from an EMBL/GenBank/DDBJ whole genome shotgun (WGS) entry which is preliminary data.</text>
</comment>
<keyword evidence="3" id="KW-1185">Reference proteome</keyword>